<proteinExistence type="predicted"/>
<dbReference type="AlphaFoldDB" id="A0A0G1XG01"/>
<comment type="caution">
    <text evidence="1">The sequence shown here is derived from an EMBL/GenBank/DDBJ whole genome shotgun (WGS) entry which is preliminary data.</text>
</comment>
<organism evidence="1 2">
    <name type="scientific">Candidatus Kaiserbacteria bacterium GW2011_GWC2_52_8b</name>
    <dbReference type="NCBI Taxonomy" id="1618676"/>
    <lineage>
        <taxon>Bacteria</taxon>
        <taxon>Candidatus Kaiseribacteriota</taxon>
    </lineage>
</organism>
<gene>
    <name evidence="1" type="ORF">UY74_C0061G0016</name>
</gene>
<evidence type="ECO:0000313" key="1">
    <source>
        <dbReference type="EMBL" id="KKW29876.1"/>
    </source>
</evidence>
<protein>
    <submittedName>
        <fullName evidence="1">Uncharacterized protein</fullName>
    </submittedName>
</protein>
<name>A0A0G1XG01_9BACT</name>
<dbReference type="Proteomes" id="UP000034445">
    <property type="component" value="Unassembled WGS sequence"/>
</dbReference>
<accession>A0A0G1XG01</accession>
<reference evidence="1 2" key="1">
    <citation type="journal article" date="2015" name="Nature">
        <title>rRNA introns, odd ribosomes, and small enigmatic genomes across a large radiation of phyla.</title>
        <authorList>
            <person name="Brown C.T."/>
            <person name="Hug L.A."/>
            <person name="Thomas B.C."/>
            <person name="Sharon I."/>
            <person name="Castelle C.J."/>
            <person name="Singh A."/>
            <person name="Wilkins M.J."/>
            <person name="Williams K.H."/>
            <person name="Banfield J.F."/>
        </authorList>
    </citation>
    <scope>NUCLEOTIDE SEQUENCE [LARGE SCALE GENOMIC DNA]</scope>
</reference>
<evidence type="ECO:0000313" key="2">
    <source>
        <dbReference type="Proteomes" id="UP000034445"/>
    </source>
</evidence>
<sequence>MPRSPFRYWYVGSDCATAAAFAHAMDTPISALPPRRDLFGVPSSPSIFLSIADWPHTSMPRSAGKMMSRMFERAALICPSSSRSSFASPAPVDAPDGTAKVPSAVPPESLVCTVTAIVGRPRESRISSAVMFSIDIISSFLARDRGRKHLRPSDRS</sequence>
<dbReference type="EMBL" id="LCRF01000061">
    <property type="protein sequence ID" value="KKW29876.1"/>
    <property type="molecule type" value="Genomic_DNA"/>
</dbReference>